<dbReference type="Gene3D" id="3.30.70.20">
    <property type="match status" value="2"/>
</dbReference>
<dbReference type="STRING" id="1244531.CIG2463D_0643"/>
<evidence type="ECO:0000256" key="1">
    <source>
        <dbReference type="ARBA" id="ARBA00022485"/>
    </source>
</evidence>
<keyword evidence="7" id="KW-1185">Reference proteome</keyword>
<dbReference type="InterPro" id="IPR017900">
    <property type="entry name" value="4Fe4S_Fe_S_CS"/>
</dbReference>
<dbReference type="PROSITE" id="PS00198">
    <property type="entry name" value="4FE4S_FER_1"/>
    <property type="match status" value="1"/>
</dbReference>
<dbReference type="SUPFAM" id="SSF54862">
    <property type="entry name" value="4Fe-4S ferredoxins"/>
    <property type="match status" value="1"/>
</dbReference>
<accession>A0A076F9X6</accession>
<evidence type="ECO:0000256" key="3">
    <source>
        <dbReference type="ARBA" id="ARBA00023004"/>
    </source>
</evidence>
<dbReference type="GO" id="GO:0051539">
    <property type="term" value="F:4 iron, 4 sulfur cluster binding"/>
    <property type="evidence" value="ECO:0007669"/>
    <property type="project" value="UniProtKB-KW"/>
</dbReference>
<dbReference type="OrthoDB" id="9789030at2"/>
<evidence type="ECO:0000256" key="2">
    <source>
        <dbReference type="ARBA" id="ARBA00022723"/>
    </source>
</evidence>
<dbReference type="CDD" id="cd10551">
    <property type="entry name" value="PsrB"/>
    <property type="match status" value="1"/>
</dbReference>
<dbReference type="Proteomes" id="UP000028486">
    <property type="component" value="Chromosome"/>
</dbReference>
<reference evidence="7" key="1">
    <citation type="journal article" date="2014" name="Genome Announc.">
        <title>Complete Genome Sequence of Campylobacter iguaniorum Strain 1485ET, Isolated from a Bearded Dragon (Pogona vitticeps).</title>
        <authorList>
            <person name="Gilbert M.J."/>
            <person name="Miller W.G."/>
            <person name="Yee E."/>
            <person name="Kik M."/>
            <person name="Wagenaar J.A."/>
            <person name="Duim B."/>
        </authorList>
    </citation>
    <scope>NUCLEOTIDE SEQUENCE [LARGE SCALE GENOMIC DNA]</scope>
    <source>
        <strain evidence="7">1485E</strain>
    </source>
</reference>
<evidence type="ECO:0000259" key="5">
    <source>
        <dbReference type="PROSITE" id="PS51379"/>
    </source>
</evidence>
<dbReference type="RefSeq" id="WP_038453665.1">
    <property type="nucleotide sequence ID" value="NZ_CP009043.1"/>
</dbReference>
<dbReference type="HOGENOM" id="CLU_043374_1_3_7"/>
<feature type="domain" description="4Fe-4S ferredoxin-type" evidence="5">
    <location>
        <begin position="4"/>
        <end position="33"/>
    </location>
</feature>
<name>A0A076F9X6_9BACT</name>
<protein>
    <submittedName>
        <fullName evidence="6">Putative thiosulfate/polysulfide reductase, 4Fe-4S iron-sulfur binding domain-containing subunit</fullName>
    </submittedName>
</protein>
<keyword evidence="3" id="KW-0408">Iron</keyword>
<keyword evidence="1" id="KW-0004">4Fe-4S</keyword>
<dbReference type="EMBL" id="CP009043">
    <property type="protein sequence ID" value="AII14503.1"/>
    <property type="molecule type" value="Genomic_DNA"/>
</dbReference>
<dbReference type="KEGG" id="caj:CIG1485E_0643"/>
<feature type="domain" description="4Fe-4S ferredoxin-type" evidence="5">
    <location>
        <begin position="47"/>
        <end position="80"/>
    </location>
</feature>
<evidence type="ECO:0000256" key="4">
    <source>
        <dbReference type="ARBA" id="ARBA00023014"/>
    </source>
</evidence>
<dbReference type="Pfam" id="PF13247">
    <property type="entry name" value="Fer4_11"/>
    <property type="match status" value="1"/>
</dbReference>
<dbReference type="eggNOG" id="COG0437">
    <property type="taxonomic scope" value="Bacteria"/>
</dbReference>
<feature type="domain" description="4Fe-4S ferredoxin-type" evidence="5">
    <location>
        <begin position="81"/>
        <end position="110"/>
    </location>
</feature>
<gene>
    <name evidence="6" type="ORF">CIG1485E_0643</name>
</gene>
<organism evidence="6 7">
    <name type="scientific">Campylobacter iguaniorum</name>
    <dbReference type="NCBI Taxonomy" id="1244531"/>
    <lineage>
        <taxon>Bacteria</taxon>
        <taxon>Pseudomonadati</taxon>
        <taxon>Campylobacterota</taxon>
        <taxon>Epsilonproteobacteria</taxon>
        <taxon>Campylobacterales</taxon>
        <taxon>Campylobacteraceae</taxon>
        <taxon>Campylobacter</taxon>
    </lineage>
</organism>
<dbReference type="PROSITE" id="PS51379">
    <property type="entry name" value="4FE4S_FER_2"/>
    <property type="match status" value="3"/>
</dbReference>
<evidence type="ECO:0000313" key="6">
    <source>
        <dbReference type="EMBL" id="AII14503.1"/>
    </source>
</evidence>
<keyword evidence="2" id="KW-0479">Metal-binding</keyword>
<dbReference type="InterPro" id="IPR017896">
    <property type="entry name" value="4Fe4S_Fe-S-bd"/>
</dbReference>
<dbReference type="InterPro" id="IPR050954">
    <property type="entry name" value="ET_IronSulfur_Cluster-Binding"/>
</dbReference>
<dbReference type="PANTHER" id="PTHR43177">
    <property type="entry name" value="PROTEIN NRFC"/>
    <property type="match status" value="1"/>
</dbReference>
<evidence type="ECO:0000313" key="7">
    <source>
        <dbReference type="Proteomes" id="UP000028486"/>
    </source>
</evidence>
<dbReference type="PANTHER" id="PTHR43177:SF3">
    <property type="entry name" value="PROTEIN NRFC HOMOLOG"/>
    <property type="match status" value="1"/>
</dbReference>
<keyword evidence="4" id="KW-0411">Iron-sulfur</keyword>
<sequence length="188" mass="20957">MKKFVMIHNENLCIGCQACSVACRNENKVPDDVYRLQVHIKMSGTFPHLKSDYTRHSCVMCEDSPCVSVCPTGASFKTENGITLIDDRLCVSCKYCILACPYDARFVDPITKAIGKCTFCYENRLLEGKEPACVSVCPTDALVFGDALDQNSEVSKLIAKKSIEYPKAYLNTKPRLGFIKNTKGGRYE</sequence>
<dbReference type="GO" id="GO:0046872">
    <property type="term" value="F:metal ion binding"/>
    <property type="evidence" value="ECO:0007669"/>
    <property type="project" value="UniProtKB-KW"/>
</dbReference>
<proteinExistence type="predicted"/>
<dbReference type="AlphaFoldDB" id="A0A076F9X6"/>